<dbReference type="InterPro" id="IPR009100">
    <property type="entry name" value="AcylCoA_DH/oxidase_NM_dom_sf"/>
</dbReference>
<evidence type="ECO:0000256" key="4">
    <source>
        <dbReference type="ARBA" id="ARBA00022827"/>
    </source>
</evidence>
<evidence type="ECO:0000256" key="2">
    <source>
        <dbReference type="ARBA" id="ARBA00009347"/>
    </source>
</evidence>
<dbReference type="CDD" id="cd00567">
    <property type="entry name" value="ACAD"/>
    <property type="match status" value="1"/>
</dbReference>
<proteinExistence type="inferred from homology"/>
<dbReference type="PANTHER" id="PTHR43884:SF20">
    <property type="entry name" value="ACYL-COA DEHYDROGENASE FADE28"/>
    <property type="match status" value="1"/>
</dbReference>
<dbReference type="PANTHER" id="PTHR43884">
    <property type="entry name" value="ACYL-COA DEHYDROGENASE"/>
    <property type="match status" value="1"/>
</dbReference>
<comment type="similarity">
    <text evidence="2">Belongs to the acyl-CoA dehydrogenase family.</text>
</comment>
<dbReference type="Pfam" id="PF00441">
    <property type="entry name" value="Acyl-CoA_dh_1"/>
    <property type="match status" value="1"/>
</dbReference>
<accession>A0ABZ2PKA2</accession>
<dbReference type="InterPro" id="IPR013786">
    <property type="entry name" value="AcylCoA_DH/ox_N"/>
</dbReference>
<dbReference type="Gene3D" id="1.20.140.10">
    <property type="entry name" value="Butyryl-CoA Dehydrogenase, subunit A, domain 3"/>
    <property type="match status" value="1"/>
</dbReference>
<dbReference type="Gene3D" id="2.40.110.10">
    <property type="entry name" value="Butyryl-CoA Dehydrogenase, subunit A, domain 2"/>
    <property type="match status" value="1"/>
</dbReference>
<feature type="domain" description="Acyl-CoA dehydrogenase/oxidase N-terminal" evidence="7">
    <location>
        <begin position="8"/>
        <end position="120"/>
    </location>
</feature>
<organism evidence="8 9">
    <name type="scientific">Rhodococcus sovatensis</name>
    <dbReference type="NCBI Taxonomy" id="1805840"/>
    <lineage>
        <taxon>Bacteria</taxon>
        <taxon>Bacillati</taxon>
        <taxon>Actinomycetota</taxon>
        <taxon>Actinomycetes</taxon>
        <taxon>Mycobacteriales</taxon>
        <taxon>Nocardiaceae</taxon>
        <taxon>Rhodococcus</taxon>
    </lineage>
</organism>
<dbReference type="Pfam" id="PF02771">
    <property type="entry name" value="Acyl-CoA_dh_N"/>
    <property type="match status" value="1"/>
</dbReference>
<dbReference type="EMBL" id="CP147846">
    <property type="protein sequence ID" value="WXG68690.1"/>
    <property type="molecule type" value="Genomic_DNA"/>
</dbReference>
<dbReference type="InterPro" id="IPR036250">
    <property type="entry name" value="AcylCo_DH-like_C"/>
</dbReference>
<gene>
    <name evidence="8" type="ORF">WDS16_26490</name>
</gene>
<dbReference type="RefSeq" id="WP_338889063.1">
    <property type="nucleotide sequence ID" value="NZ_CP147846.1"/>
</dbReference>
<evidence type="ECO:0000259" key="7">
    <source>
        <dbReference type="Pfam" id="PF02771"/>
    </source>
</evidence>
<name>A0ABZ2PKA2_9NOCA</name>
<evidence type="ECO:0000256" key="5">
    <source>
        <dbReference type="ARBA" id="ARBA00023002"/>
    </source>
</evidence>
<evidence type="ECO:0000256" key="3">
    <source>
        <dbReference type="ARBA" id="ARBA00022630"/>
    </source>
</evidence>
<comment type="cofactor">
    <cofactor evidence="1">
        <name>FAD</name>
        <dbReference type="ChEBI" id="CHEBI:57692"/>
    </cofactor>
</comment>
<keyword evidence="4" id="KW-0274">FAD</keyword>
<dbReference type="GO" id="GO:0016491">
    <property type="term" value="F:oxidoreductase activity"/>
    <property type="evidence" value="ECO:0007669"/>
    <property type="project" value="UniProtKB-KW"/>
</dbReference>
<evidence type="ECO:0000313" key="8">
    <source>
        <dbReference type="EMBL" id="WXG68690.1"/>
    </source>
</evidence>
<evidence type="ECO:0000256" key="1">
    <source>
        <dbReference type="ARBA" id="ARBA00001974"/>
    </source>
</evidence>
<reference evidence="8 9" key="1">
    <citation type="submission" date="2024-03" db="EMBL/GenBank/DDBJ databases">
        <title>Natural products discovery in diverse microorganisms through a two-stage MS feature dereplication strategy.</title>
        <authorList>
            <person name="Zhang R."/>
        </authorList>
    </citation>
    <scope>NUCLEOTIDE SEQUENCE [LARGE SCALE GENOMIC DNA]</scope>
    <source>
        <strain evidence="8 9">18930</strain>
    </source>
</reference>
<dbReference type="InterPro" id="IPR046373">
    <property type="entry name" value="Acyl-CoA_Oxase/DH_mid-dom_sf"/>
</dbReference>
<protein>
    <submittedName>
        <fullName evidence="8">Acyl-CoA dehydrogenase family protein</fullName>
        <ecNumber evidence="8">1.-.-.-</ecNumber>
    </submittedName>
</protein>
<dbReference type="EC" id="1.-.-.-" evidence="8"/>
<sequence>MTMQFSLTEEQQELAKTVRAVILRRLSSTSLRDAFASQAGYDEVLWKALCGQVGVTALSVPENMGGLGFTSFETHIVLEELGRTLTPSPLLSSGVLGVQALLYGADAQEQARLLPELAEGAREAALCWADEHGRWRTDGSSVIGRDQDGSWYLDGVSTLVLGSSESTTLLVVASTSDGAALFEADPASDGVTLESVRGVDPTMRFGTVRFDGAAARRLGGFGDRLADLHAAASTAITALQVGGAQAALDRTVAHLSERVQFGRPLASFQALKHRCADMLVAVETARSISWAAAWAAAESTPDMRRQSAIAASWCSEAFSAVAREMVQMHGGIAITWEHDAHLYFKRAHSTAQLLGAPHEHRRLLGAGVR</sequence>
<evidence type="ECO:0000259" key="6">
    <source>
        <dbReference type="Pfam" id="PF00441"/>
    </source>
</evidence>
<dbReference type="SUPFAM" id="SSF47203">
    <property type="entry name" value="Acyl-CoA dehydrogenase C-terminal domain-like"/>
    <property type="match status" value="1"/>
</dbReference>
<dbReference type="SUPFAM" id="SSF56645">
    <property type="entry name" value="Acyl-CoA dehydrogenase NM domain-like"/>
    <property type="match status" value="1"/>
</dbReference>
<keyword evidence="5 8" id="KW-0560">Oxidoreductase</keyword>
<evidence type="ECO:0000313" key="9">
    <source>
        <dbReference type="Proteomes" id="UP001432000"/>
    </source>
</evidence>
<dbReference type="Proteomes" id="UP001432000">
    <property type="component" value="Chromosome"/>
</dbReference>
<dbReference type="Gene3D" id="1.10.540.10">
    <property type="entry name" value="Acyl-CoA dehydrogenase/oxidase, N-terminal domain"/>
    <property type="match status" value="1"/>
</dbReference>
<dbReference type="InterPro" id="IPR009075">
    <property type="entry name" value="AcylCo_DH/oxidase_C"/>
</dbReference>
<keyword evidence="3" id="KW-0285">Flavoprotein</keyword>
<dbReference type="InterPro" id="IPR037069">
    <property type="entry name" value="AcylCoA_DH/ox_N_sf"/>
</dbReference>
<feature type="domain" description="Acyl-CoA dehydrogenase/oxidase C-terminal" evidence="6">
    <location>
        <begin position="235"/>
        <end position="365"/>
    </location>
</feature>
<keyword evidence="9" id="KW-1185">Reference proteome</keyword>